<name>A3IVQ5_9CHRO</name>
<dbReference type="RefSeq" id="WP_008277464.1">
    <property type="nucleotide sequence ID" value="NZ_AAXW01000044.1"/>
</dbReference>
<evidence type="ECO:0000256" key="1">
    <source>
        <dbReference type="SAM" id="MobiDB-lite"/>
    </source>
</evidence>
<accession>A3IVQ5</accession>
<dbReference type="Proteomes" id="UP000003781">
    <property type="component" value="Unassembled WGS sequence"/>
</dbReference>
<evidence type="ECO:0000313" key="2">
    <source>
        <dbReference type="EMBL" id="EAZ89445.1"/>
    </source>
</evidence>
<feature type="compositionally biased region" description="Basic and acidic residues" evidence="1">
    <location>
        <begin position="1"/>
        <end position="26"/>
    </location>
</feature>
<sequence>MSDHQNKQPPEQLEKKNIKDKDKNELEESSVTLGKQKKSRNPIYFDINKTITIE</sequence>
<organism evidence="2 3">
    <name type="scientific">Crocosphaera chwakensis CCY0110</name>
    <dbReference type="NCBI Taxonomy" id="391612"/>
    <lineage>
        <taxon>Bacteria</taxon>
        <taxon>Bacillati</taxon>
        <taxon>Cyanobacteriota</taxon>
        <taxon>Cyanophyceae</taxon>
        <taxon>Oscillatoriophycideae</taxon>
        <taxon>Chroococcales</taxon>
        <taxon>Aphanothecaceae</taxon>
        <taxon>Crocosphaera</taxon>
        <taxon>Crocosphaera chwakensis</taxon>
    </lineage>
</organism>
<dbReference type="EMBL" id="AAXW01000044">
    <property type="protein sequence ID" value="EAZ89445.1"/>
    <property type="molecule type" value="Genomic_DNA"/>
</dbReference>
<reference evidence="2 3" key="1">
    <citation type="submission" date="2007-03" db="EMBL/GenBank/DDBJ databases">
        <authorList>
            <person name="Stal L."/>
            <person name="Ferriera S."/>
            <person name="Johnson J."/>
            <person name="Kravitz S."/>
            <person name="Beeson K."/>
            <person name="Sutton G."/>
            <person name="Rogers Y.-H."/>
            <person name="Friedman R."/>
            <person name="Frazier M."/>
            <person name="Venter J.C."/>
        </authorList>
    </citation>
    <scope>NUCLEOTIDE SEQUENCE [LARGE SCALE GENOMIC DNA]</scope>
    <source>
        <strain evidence="2 3">CCY0110</strain>
    </source>
</reference>
<gene>
    <name evidence="2" type="ORF">CY0110_27094</name>
</gene>
<dbReference type="AlphaFoldDB" id="A3IVQ5"/>
<evidence type="ECO:0000313" key="3">
    <source>
        <dbReference type="Proteomes" id="UP000003781"/>
    </source>
</evidence>
<protein>
    <submittedName>
        <fullName evidence="2">Uncharacterized protein</fullName>
    </submittedName>
</protein>
<comment type="caution">
    <text evidence="2">The sequence shown here is derived from an EMBL/GenBank/DDBJ whole genome shotgun (WGS) entry which is preliminary data.</text>
</comment>
<keyword evidence="3" id="KW-1185">Reference proteome</keyword>
<proteinExistence type="predicted"/>
<feature type="region of interest" description="Disordered" evidence="1">
    <location>
        <begin position="1"/>
        <end position="54"/>
    </location>
</feature>